<feature type="transmembrane region" description="Helical" evidence="6">
    <location>
        <begin position="581"/>
        <end position="604"/>
    </location>
</feature>
<dbReference type="RefSeq" id="XP_056042814.1">
    <property type="nucleotide sequence ID" value="XM_056185696.1"/>
</dbReference>
<proteinExistence type="predicted"/>
<evidence type="ECO:0000256" key="5">
    <source>
        <dbReference type="SAM" id="MobiDB-lite"/>
    </source>
</evidence>
<evidence type="ECO:0000256" key="3">
    <source>
        <dbReference type="ARBA" id="ARBA00022989"/>
    </source>
</evidence>
<feature type="transmembrane region" description="Helical" evidence="6">
    <location>
        <begin position="99"/>
        <end position="119"/>
    </location>
</feature>
<evidence type="ECO:0000313" key="7">
    <source>
        <dbReference type="EMBL" id="KAJ8099364.1"/>
    </source>
</evidence>
<dbReference type="PANTHER" id="PTHR30249">
    <property type="entry name" value="PUTATIVE SEROTONIN TRANSPORTER"/>
    <property type="match status" value="1"/>
</dbReference>
<accession>A0AAD7QQ11</accession>
<dbReference type="PANTHER" id="PTHR30249:SF0">
    <property type="entry name" value="PLASTIDAL GLYCOLATE_GLYCERATE TRANSLOCATOR 1, CHLOROPLASTIC"/>
    <property type="match status" value="1"/>
</dbReference>
<dbReference type="EMBL" id="JARPMG010000007">
    <property type="protein sequence ID" value="KAJ8099364.1"/>
    <property type="molecule type" value="Genomic_DNA"/>
</dbReference>
<keyword evidence="8" id="KW-1185">Reference proteome</keyword>
<evidence type="ECO:0000313" key="8">
    <source>
        <dbReference type="Proteomes" id="UP001217417"/>
    </source>
</evidence>
<sequence>MIMEEHSAKALAIDAVNSVSLAARNNFDRLFRSFILVPAGIIVVLLALYGVHSAISLTPVNFPASVICMILLFLILILLDTTIGSRRTAAVSKIIDVPLGFSLRWINTFFTPSFVLLPLSPAVGGAEVGKIAGVFILGFIVMMVVTAYMLLFLQKIFGTSKRDLVERAEEVPPASDFGDRRHTSAADSAQDLTDAIELDELRQSSNILGVNGSAHHSQQEILNLEHPEPVASTFRRQGQKIDIPPSISQQEVMTNRTVDSDLASMGDGSSTNSLNPIPTRTSHISHRQSNDLARINTINSIRRVLTGHSMVHGARTSRLGAISTTDGDRKSDDSGLHGLSESTAGHSDRSESVIGQSAPPPEEPAHAGLLLIGKPSQRAELFAAKITQYLDTFLYTTVFFLVGLPVYFTTGYALIAHGTFTILMLFLGLRLPPKIRRFIHPIFTCSGLTILGIYVMSVAYHRNLDWGLHAYSTGRTYLTLFGVDEYKNVLPGAGDMLRTVLDVSIVALALPMYRYRGDLKKHFIVIIIPNVVVGLVTFFAYPPLCYAIGISAERSLSFIGRSVTLALALPVVQSLGGSQSLVAVTAILSGIIGVLIGSYILAGLKIREDDYLTRGITLGINSSAVATAHLLTTDPRASALSSLSFVLFGTTLIILSAITPIVHVIRHMVGLP</sequence>
<feature type="transmembrane region" description="Helical" evidence="6">
    <location>
        <begin position="643"/>
        <end position="665"/>
    </location>
</feature>
<organism evidence="7 8">
    <name type="scientific">Lipomyces tetrasporus</name>
    <dbReference type="NCBI Taxonomy" id="54092"/>
    <lineage>
        <taxon>Eukaryota</taxon>
        <taxon>Fungi</taxon>
        <taxon>Dikarya</taxon>
        <taxon>Ascomycota</taxon>
        <taxon>Saccharomycotina</taxon>
        <taxon>Lipomycetes</taxon>
        <taxon>Lipomycetales</taxon>
        <taxon>Lipomycetaceae</taxon>
        <taxon>Lipomyces</taxon>
    </lineage>
</organism>
<dbReference type="Proteomes" id="UP001217417">
    <property type="component" value="Unassembled WGS sequence"/>
</dbReference>
<feature type="region of interest" description="Disordered" evidence="5">
    <location>
        <begin position="316"/>
        <end position="366"/>
    </location>
</feature>
<feature type="transmembrane region" description="Helical" evidence="6">
    <location>
        <begin position="438"/>
        <end position="460"/>
    </location>
</feature>
<keyword evidence="4 6" id="KW-0472">Membrane</keyword>
<evidence type="ECO:0000256" key="2">
    <source>
        <dbReference type="ARBA" id="ARBA00022692"/>
    </source>
</evidence>
<feature type="transmembrane region" description="Helical" evidence="6">
    <location>
        <begin position="389"/>
        <end position="408"/>
    </location>
</feature>
<feature type="transmembrane region" description="Helical" evidence="6">
    <location>
        <begin position="34"/>
        <end position="55"/>
    </location>
</feature>
<comment type="caution">
    <text evidence="7">The sequence shown here is derived from an EMBL/GenBank/DDBJ whole genome shotgun (WGS) entry which is preliminary data.</text>
</comment>
<dbReference type="AlphaFoldDB" id="A0AAD7QQ11"/>
<feature type="transmembrane region" description="Helical" evidence="6">
    <location>
        <begin position="522"/>
        <end position="541"/>
    </location>
</feature>
<feature type="transmembrane region" description="Helical" evidence="6">
    <location>
        <begin position="61"/>
        <end position="79"/>
    </location>
</feature>
<feature type="transmembrane region" description="Helical" evidence="6">
    <location>
        <begin position="131"/>
        <end position="153"/>
    </location>
</feature>
<evidence type="ECO:0000256" key="4">
    <source>
        <dbReference type="ARBA" id="ARBA00023136"/>
    </source>
</evidence>
<feature type="transmembrane region" description="Helical" evidence="6">
    <location>
        <begin position="611"/>
        <end position="631"/>
    </location>
</feature>
<dbReference type="Pfam" id="PF04172">
    <property type="entry name" value="LrgB"/>
    <property type="match status" value="1"/>
</dbReference>
<evidence type="ECO:0000256" key="6">
    <source>
        <dbReference type="SAM" id="Phobius"/>
    </source>
</evidence>
<feature type="region of interest" description="Disordered" evidence="5">
    <location>
        <begin position="265"/>
        <end position="287"/>
    </location>
</feature>
<feature type="compositionally biased region" description="Basic and acidic residues" evidence="5">
    <location>
        <begin position="326"/>
        <end position="335"/>
    </location>
</feature>
<evidence type="ECO:0000256" key="1">
    <source>
        <dbReference type="ARBA" id="ARBA00004141"/>
    </source>
</evidence>
<feature type="transmembrane region" description="Helical" evidence="6">
    <location>
        <begin position="414"/>
        <end position="431"/>
    </location>
</feature>
<protein>
    <submittedName>
        <fullName evidence="7">LrgB-like family-domain-containing protein</fullName>
    </submittedName>
</protein>
<keyword evidence="2 6" id="KW-0812">Transmembrane</keyword>
<keyword evidence="3 6" id="KW-1133">Transmembrane helix</keyword>
<feature type="compositionally biased region" description="Polar residues" evidence="5">
    <location>
        <begin position="267"/>
        <end position="282"/>
    </location>
</feature>
<gene>
    <name evidence="7" type="ORF">POJ06DRAFT_224968</name>
</gene>
<dbReference type="InterPro" id="IPR007300">
    <property type="entry name" value="CidB/LrgB"/>
</dbReference>
<dbReference type="GeneID" id="80880862"/>
<name>A0AAD7QQ11_9ASCO</name>
<dbReference type="GO" id="GO:0016020">
    <property type="term" value="C:membrane"/>
    <property type="evidence" value="ECO:0007669"/>
    <property type="project" value="UniProtKB-SubCell"/>
</dbReference>
<comment type="subcellular location">
    <subcellularLocation>
        <location evidence="1">Membrane</location>
        <topology evidence="1">Multi-pass membrane protein</topology>
    </subcellularLocation>
</comment>
<reference evidence="7" key="1">
    <citation type="submission" date="2023-03" db="EMBL/GenBank/DDBJ databases">
        <title>Near-Complete genome sequence of Lipomyces tetrasporous NRRL Y-64009, an oleaginous yeast capable of growing on lignocellulosic hydrolysates.</title>
        <authorList>
            <consortium name="Lawrence Berkeley National Laboratory"/>
            <person name="Jagtap S.S."/>
            <person name="Liu J.-J."/>
            <person name="Walukiewicz H.E."/>
            <person name="Pangilinan J."/>
            <person name="Lipzen A."/>
            <person name="Ahrendt S."/>
            <person name="Koriabine M."/>
            <person name="Cobaugh K."/>
            <person name="Salamov A."/>
            <person name="Yoshinaga Y."/>
            <person name="Ng V."/>
            <person name="Daum C."/>
            <person name="Grigoriev I.V."/>
            <person name="Slininger P.J."/>
            <person name="Dien B.S."/>
            <person name="Jin Y.-S."/>
            <person name="Rao C.V."/>
        </authorList>
    </citation>
    <scope>NUCLEOTIDE SEQUENCE</scope>
    <source>
        <strain evidence="7">NRRL Y-64009</strain>
    </source>
</reference>